<dbReference type="Proteomes" id="UP000199545">
    <property type="component" value="Unassembled WGS sequence"/>
</dbReference>
<dbReference type="STRING" id="46223.SAMN05421852_103120"/>
<dbReference type="InterPro" id="IPR020084">
    <property type="entry name" value="NUDIX_hydrolase_CS"/>
</dbReference>
<evidence type="ECO:0000256" key="1">
    <source>
        <dbReference type="ARBA" id="ARBA00005582"/>
    </source>
</evidence>
<evidence type="ECO:0000256" key="2">
    <source>
        <dbReference type="ARBA" id="ARBA00022801"/>
    </source>
</evidence>
<protein>
    <submittedName>
        <fullName evidence="4">8-oxo-dGTP diphosphatase</fullName>
    </submittedName>
</protein>
<dbReference type="RefSeq" id="WP_093228465.1">
    <property type="nucleotide sequence ID" value="NZ_FORR01000003.1"/>
</dbReference>
<dbReference type="GO" id="GO:0016787">
    <property type="term" value="F:hydrolase activity"/>
    <property type="evidence" value="ECO:0007669"/>
    <property type="project" value="UniProtKB-KW"/>
</dbReference>
<proteinExistence type="inferred from homology"/>
<dbReference type="OrthoDB" id="9816289at2"/>
<dbReference type="InterPro" id="IPR015797">
    <property type="entry name" value="NUDIX_hydrolase-like_dom_sf"/>
</dbReference>
<sequence length="146" mass="17181">MNKPYKLVAKAIIFHENHVLVLRKSEEERIAKNSHGWDFPGGSLEPDELLLDGLARELAEEIGLTVKVIAPAYVYDEIQEEKHLVIIKFACDQPEGQLILSPEHEYYQWIPLEQLHETEIPEWMKDEIGRAYRIYKEFRTNEEKHL</sequence>
<dbReference type="PANTHER" id="PTHR43736">
    <property type="entry name" value="ADP-RIBOSE PYROPHOSPHATASE"/>
    <property type="match status" value="1"/>
</dbReference>
<dbReference type="InterPro" id="IPR000086">
    <property type="entry name" value="NUDIX_hydrolase_dom"/>
</dbReference>
<dbReference type="PANTHER" id="PTHR43736:SF1">
    <property type="entry name" value="DIHYDRONEOPTERIN TRIPHOSPHATE DIPHOSPHATASE"/>
    <property type="match status" value="1"/>
</dbReference>
<organism evidence="4 5">
    <name type="scientific">Thermoflavimicrobium dichotomicum</name>
    <dbReference type="NCBI Taxonomy" id="46223"/>
    <lineage>
        <taxon>Bacteria</taxon>
        <taxon>Bacillati</taxon>
        <taxon>Bacillota</taxon>
        <taxon>Bacilli</taxon>
        <taxon>Bacillales</taxon>
        <taxon>Thermoactinomycetaceae</taxon>
        <taxon>Thermoflavimicrobium</taxon>
    </lineage>
</organism>
<dbReference type="EMBL" id="FORR01000003">
    <property type="protein sequence ID" value="SFI97912.1"/>
    <property type="molecule type" value="Genomic_DNA"/>
</dbReference>
<dbReference type="PROSITE" id="PS51462">
    <property type="entry name" value="NUDIX"/>
    <property type="match status" value="1"/>
</dbReference>
<evidence type="ECO:0000313" key="4">
    <source>
        <dbReference type="EMBL" id="SFI97912.1"/>
    </source>
</evidence>
<accession>A0A1I3MLU4</accession>
<name>A0A1I3MLU4_9BACL</name>
<dbReference type="SUPFAM" id="SSF55811">
    <property type="entry name" value="Nudix"/>
    <property type="match status" value="1"/>
</dbReference>
<evidence type="ECO:0000259" key="3">
    <source>
        <dbReference type="PROSITE" id="PS51462"/>
    </source>
</evidence>
<evidence type="ECO:0000313" key="5">
    <source>
        <dbReference type="Proteomes" id="UP000199545"/>
    </source>
</evidence>
<dbReference type="PROSITE" id="PS00893">
    <property type="entry name" value="NUDIX_BOX"/>
    <property type="match status" value="1"/>
</dbReference>
<dbReference type="Pfam" id="PF00293">
    <property type="entry name" value="NUDIX"/>
    <property type="match status" value="1"/>
</dbReference>
<keyword evidence="2" id="KW-0378">Hydrolase</keyword>
<reference evidence="4 5" key="1">
    <citation type="submission" date="2016-10" db="EMBL/GenBank/DDBJ databases">
        <authorList>
            <person name="de Groot N.N."/>
        </authorList>
    </citation>
    <scope>NUCLEOTIDE SEQUENCE [LARGE SCALE GENOMIC DNA]</scope>
    <source>
        <strain evidence="4 5">DSM 44778</strain>
    </source>
</reference>
<comment type="similarity">
    <text evidence="1">Belongs to the Nudix hydrolase family.</text>
</comment>
<dbReference type="Gene3D" id="3.90.79.10">
    <property type="entry name" value="Nucleoside Triphosphate Pyrophosphohydrolase"/>
    <property type="match status" value="1"/>
</dbReference>
<dbReference type="CDD" id="cd04699">
    <property type="entry name" value="NUDIX_MutT_Nudt1"/>
    <property type="match status" value="1"/>
</dbReference>
<dbReference type="AlphaFoldDB" id="A0A1I3MLU4"/>
<feature type="domain" description="Nudix hydrolase" evidence="3">
    <location>
        <begin position="4"/>
        <end position="132"/>
    </location>
</feature>
<keyword evidence="5" id="KW-1185">Reference proteome</keyword>
<gene>
    <name evidence="4" type="ORF">SAMN05421852_103120</name>
</gene>